<evidence type="ECO:0000313" key="2">
    <source>
        <dbReference type="EMBL" id="RVW23089.1"/>
    </source>
</evidence>
<dbReference type="AlphaFoldDB" id="A0A438CIU2"/>
<protein>
    <submittedName>
        <fullName evidence="2">Retrovirus-related Pol polyprotein from transposon RE1</fullName>
    </submittedName>
</protein>
<dbReference type="PANTHER" id="PTHR11439:SF486">
    <property type="entry name" value="RLK (RECEPTOR-LIKE KINASE) PROTEIN, PUTATIVE-RELATED"/>
    <property type="match status" value="1"/>
</dbReference>
<dbReference type="EMBL" id="QGNW01002207">
    <property type="protein sequence ID" value="RVW23089.1"/>
    <property type="molecule type" value="Genomic_DNA"/>
</dbReference>
<dbReference type="CDD" id="cd09272">
    <property type="entry name" value="RNase_HI_RT_Ty1"/>
    <property type="match status" value="1"/>
</dbReference>
<proteinExistence type="predicted"/>
<name>A0A438CIU2_VITVI</name>
<accession>A0A438CIU2</accession>
<evidence type="ECO:0000259" key="1">
    <source>
        <dbReference type="Pfam" id="PF07727"/>
    </source>
</evidence>
<dbReference type="Pfam" id="PF07727">
    <property type="entry name" value="RVT_2"/>
    <property type="match status" value="2"/>
</dbReference>
<feature type="domain" description="Reverse transcriptase Ty1/copia-type" evidence="1">
    <location>
        <begin position="340"/>
        <end position="409"/>
    </location>
</feature>
<dbReference type="Proteomes" id="UP000288805">
    <property type="component" value="Unassembled WGS sequence"/>
</dbReference>
<reference evidence="2 3" key="1">
    <citation type="journal article" date="2018" name="PLoS Genet.">
        <title>Population sequencing reveals clonal diversity and ancestral inbreeding in the grapevine cultivar Chardonnay.</title>
        <authorList>
            <person name="Roach M.J."/>
            <person name="Johnson D.L."/>
            <person name="Bohlmann J."/>
            <person name="van Vuuren H.J."/>
            <person name="Jones S.J."/>
            <person name="Pretorius I.S."/>
            <person name="Schmidt S.A."/>
            <person name="Borneman A.R."/>
        </authorList>
    </citation>
    <scope>NUCLEOTIDE SEQUENCE [LARGE SCALE GENOMIC DNA]</scope>
    <source>
        <strain evidence="3">cv. Chardonnay</strain>
        <tissue evidence="2">Leaf</tissue>
    </source>
</reference>
<dbReference type="PANTHER" id="PTHR11439">
    <property type="entry name" value="GAG-POL-RELATED RETROTRANSPOSON"/>
    <property type="match status" value="1"/>
</dbReference>
<sequence>MGHGKSHNHQRVRGLLDASGYLPVKHNPDGSIKRFKARLVAKGFTQSYGIDYEETFAPVAKLNSIRVLLSVAVNLDWNLHQLDVKNAFLNGELEEEVYMKIPPSMETPENSGKPHKKQRFGVVTLFSEAYLAFVAPQNMKQITYHIQAVFDESHEKMGFGSKWLGWMWSFISTAKFSVLVNGVPAGFFPRGLLKGDFCQGVGSEEEEDSQCIYPISASGLRINLDKSEIIPVGEVEEMEEMAAELGCKVGSMPSVYLGLPLGAPNKNTSMWDGVEEKVRRRLALWKRQYISKGGRLILIKSTMASMPLYQMSLFRMPKSVARRRKRGAWLKEASPIEQSLVGDDEEVIGNLKNLLAREFEIKDLGQLRYFLSMEVGKTKEGIMVAQRKYVLDLLQETGMLGCKPVDTPMDPIGKIDKDNDSHPTNRDSHYMNNPTERHMKAVYRILQYLKKSPGRGLYFKKTSSKEVEVFTDADWAGSLTDRRSTTGYCSYVWGNLVTWRSKKQSIVARSSAEAEFRAMAHGICEGMWLQRILKELGIISNSTMTVLCDNKATISIAKNPVQHDRTKHVEIDRHFIKEKLEGEQLDLFWYQSQTSNSRPHPFDSSSLRVLANLASVQSYFDIFSKKIDQEIMELEEAEIEMDILQKEHALQESPKDSKEHQLPCLDTSTKDGNRLQQIKDCIRSFEKSKLREEIVARRQKKLLVRHARQKYLEEAALREAELLQELDRERTTEAEREIERQRLLEAERAKTETCATILIWRRKSKHRQ</sequence>
<organism evidence="2 3">
    <name type="scientific">Vitis vinifera</name>
    <name type="common">Grape</name>
    <dbReference type="NCBI Taxonomy" id="29760"/>
    <lineage>
        <taxon>Eukaryota</taxon>
        <taxon>Viridiplantae</taxon>
        <taxon>Streptophyta</taxon>
        <taxon>Embryophyta</taxon>
        <taxon>Tracheophyta</taxon>
        <taxon>Spermatophyta</taxon>
        <taxon>Magnoliopsida</taxon>
        <taxon>eudicotyledons</taxon>
        <taxon>Gunneridae</taxon>
        <taxon>Pentapetalae</taxon>
        <taxon>rosids</taxon>
        <taxon>Vitales</taxon>
        <taxon>Vitaceae</taxon>
        <taxon>Viteae</taxon>
        <taxon>Vitis</taxon>
    </lineage>
</organism>
<evidence type="ECO:0000313" key="3">
    <source>
        <dbReference type="Proteomes" id="UP000288805"/>
    </source>
</evidence>
<dbReference type="SUPFAM" id="SSF56672">
    <property type="entry name" value="DNA/RNA polymerases"/>
    <property type="match status" value="2"/>
</dbReference>
<comment type="caution">
    <text evidence="2">The sequence shown here is derived from an EMBL/GenBank/DDBJ whole genome shotgun (WGS) entry which is preliminary data.</text>
</comment>
<dbReference type="InterPro" id="IPR013103">
    <property type="entry name" value="RVT_2"/>
</dbReference>
<feature type="domain" description="Reverse transcriptase Ty1/copia-type" evidence="1">
    <location>
        <begin position="31"/>
        <end position="116"/>
    </location>
</feature>
<gene>
    <name evidence="2" type="primary">RE1_1294</name>
    <name evidence="2" type="ORF">CK203_099977</name>
</gene>
<dbReference type="InterPro" id="IPR043502">
    <property type="entry name" value="DNA/RNA_pol_sf"/>
</dbReference>